<accession>V6TLD0</accession>
<sequence length="137" mass="15592">MRWKSRITSKHVAASHLHKKYMMDAIRKALPLLFGRHTTLDRKLASIVQGQAAICALCFLYCLITRYTHHQKLLYVLLCAVTVTTVTGVAAANYHNSRSVVAGLFLSCTFVGYAFLHIASREWVFPLHMDNIHDYEI</sequence>
<dbReference type="VEuPathDB" id="GiardiaDB:GL50581_1241"/>
<name>V6TLD0_GIAIN</name>
<comment type="caution">
    <text evidence="2">The sequence shown here is derived from an EMBL/GenBank/DDBJ whole genome shotgun (WGS) entry which is preliminary data.</text>
</comment>
<feature type="transmembrane region" description="Helical" evidence="1">
    <location>
        <begin position="44"/>
        <end position="64"/>
    </location>
</feature>
<dbReference type="VEuPathDB" id="GiardiaDB:DHA2_152025"/>
<keyword evidence="1" id="KW-0472">Membrane</keyword>
<reference evidence="2 3" key="2">
    <citation type="journal article" date="2013" name="Genome Biol. Evol.">
        <title>Genome sequencing of Giardia lamblia genotypes A2 and B isolates (DH and GS) and comparative analysis with the genomes of genotypes A1 and E (WB and Pig).</title>
        <authorList>
            <person name="Adam R.D."/>
            <person name="Dahlstrom E.W."/>
            <person name="Martens C.A."/>
            <person name="Bruno D.P."/>
            <person name="Barbian K.D."/>
            <person name="Ricklefs S.M."/>
            <person name="Hernandez M.M."/>
            <person name="Narla N.P."/>
            <person name="Patel R.B."/>
            <person name="Porcella S.F."/>
            <person name="Nash T.E."/>
        </authorList>
    </citation>
    <scope>NUCLEOTIDE SEQUENCE [LARGE SCALE GENOMIC DNA]</scope>
    <source>
        <strain evidence="2 3">DH</strain>
    </source>
</reference>
<organism evidence="2 3">
    <name type="scientific">Giardia intestinalis</name>
    <name type="common">Giardia lamblia</name>
    <dbReference type="NCBI Taxonomy" id="5741"/>
    <lineage>
        <taxon>Eukaryota</taxon>
        <taxon>Metamonada</taxon>
        <taxon>Diplomonadida</taxon>
        <taxon>Hexamitidae</taxon>
        <taxon>Giardiinae</taxon>
        <taxon>Giardia</taxon>
    </lineage>
</organism>
<dbReference type="VEuPathDB" id="GiardiaDB:QR46_3671"/>
<dbReference type="VEuPathDB" id="GiardiaDB:GL50803_0027696"/>
<dbReference type="Proteomes" id="UP000018320">
    <property type="component" value="Unassembled WGS sequence"/>
</dbReference>
<proteinExistence type="predicted"/>
<keyword evidence="1" id="KW-1133">Transmembrane helix</keyword>
<keyword evidence="1" id="KW-0812">Transmembrane</keyword>
<feature type="transmembrane region" description="Helical" evidence="1">
    <location>
        <begin position="73"/>
        <end position="94"/>
    </location>
</feature>
<dbReference type="EMBL" id="AHGT01000022">
    <property type="protein sequence ID" value="ESU37755.1"/>
    <property type="molecule type" value="Genomic_DNA"/>
</dbReference>
<reference evidence="3" key="1">
    <citation type="submission" date="2012-02" db="EMBL/GenBank/DDBJ databases">
        <title>Genome sequencing of Giardia lamblia Genotypes A2 and B isolates (DH and GS) and comparative analysis with the genomes of Genotypes A1 and E (WB and Pig).</title>
        <authorList>
            <person name="Adam R."/>
            <person name="Dahlstrom E."/>
            <person name="Martens C."/>
            <person name="Bruno D."/>
            <person name="Barbian K."/>
            <person name="Porcella S.F."/>
            <person name="Nash T."/>
        </authorList>
    </citation>
    <scope>NUCLEOTIDE SEQUENCE</scope>
    <source>
        <strain evidence="3">DH</strain>
    </source>
</reference>
<evidence type="ECO:0000256" key="1">
    <source>
        <dbReference type="SAM" id="Phobius"/>
    </source>
</evidence>
<protein>
    <submittedName>
        <fullName evidence="2">Uncharacterized protein</fullName>
    </submittedName>
</protein>
<dbReference type="AlphaFoldDB" id="V6TLD0"/>
<feature type="transmembrane region" description="Helical" evidence="1">
    <location>
        <begin position="100"/>
        <end position="119"/>
    </location>
</feature>
<evidence type="ECO:0000313" key="2">
    <source>
        <dbReference type="EMBL" id="ESU37755.1"/>
    </source>
</evidence>
<evidence type="ECO:0000313" key="3">
    <source>
        <dbReference type="Proteomes" id="UP000018320"/>
    </source>
</evidence>
<gene>
    <name evidence="2" type="ORF">DHA2_152025</name>
</gene>